<organism evidence="2 3">
    <name type="scientific">Lactuca virosa</name>
    <dbReference type="NCBI Taxonomy" id="75947"/>
    <lineage>
        <taxon>Eukaryota</taxon>
        <taxon>Viridiplantae</taxon>
        <taxon>Streptophyta</taxon>
        <taxon>Embryophyta</taxon>
        <taxon>Tracheophyta</taxon>
        <taxon>Spermatophyta</taxon>
        <taxon>Magnoliopsida</taxon>
        <taxon>eudicotyledons</taxon>
        <taxon>Gunneridae</taxon>
        <taxon>Pentapetalae</taxon>
        <taxon>asterids</taxon>
        <taxon>campanulids</taxon>
        <taxon>Asterales</taxon>
        <taxon>Asteraceae</taxon>
        <taxon>Cichorioideae</taxon>
        <taxon>Cichorieae</taxon>
        <taxon>Lactucinae</taxon>
        <taxon>Lactuca</taxon>
    </lineage>
</organism>
<gene>
    <name evidence="2" type="ORF">LVIROSA_LOCUS34931</name>
</gene>
<comment type="caution">
    <text evidence="2">The sequence shown here is derived from an EMBL/GenBank/DDBJ whole genome shotgun (WGS) entry which is preliminary data.</text>
</comment>
<dbReference type="EMBL" id="CAKMRJ010005634">
    <property type="protein sequence ID" value="CAH1449447.1"/>
    <property type="molecule type" value="Genomic_DNA"/>
</dbReference>
<evidence type="ECO:0000259" key="1">
    <source>
        <dbReference type="PROSITE" id="PS50181"/>
    </source>
</evidence>
<dbReference type="SUPFAM" id="SSF81383">
    <property type="entry name" value="F-box domain"/>
    <property type="match status" value="1"/>
</dbReference>
<dbReference type="InterPro" id="IPR036047">
    <property type="entry name" value="F-box-like_dom_sf"/>
</dbReference>
<sequence>MENLPDDLLSNIFIRLLAKQLAKLRCVSKSWNAFLSQPSLIKSHLNSSINNNDRILLVFYKKTYSNHKPFTAHPCQAPHHVPTDFIKFPPVNPKAEQTTSMIKIIGSVHGLICSCYGDDVIHIWNPFSLCCFNSPTIFYALLQW</sequence>
<dbReference type="AlphaFoldDB" id="A0AAU9PIA2"/>
<dbReference type="InterPro" id="IPR001810">
    <property type="entry name" value="F-box_dom"/>
</dbReference>
<dbReference type="Proteomes" id="UP001157418">
    <property type="component" value="Unassembled WGS sequence"/>
</dbReference>
<dbReference type="PANTHER" id="PTHR31672:SF13">
    <property type="entry name" value="F-BOX PROTEIN CPR30-LIKE"/>
    <property type="match status" value="1"/>
</dbReference>
<protein>
    <recommendedName>
        <fullName evidence="1">F-box domain-containing protein</fullName>
    </recommendedName>
</protein>
<dbReference type="Gene3D" id="1.20.1280.50">
    <property type="match status" value="1"/>
</dbReference>
<reference evidence="2 3" key="1">
    <citation type="submission" date="2022-01" db="EMBL/GenBank/DDBJ databases">
        <authorList>
            <person name="Xiong W."/>
            <person name="Schranz E."/>
        </authorList>
    </citation>
    <scope>NUCLEOTIDE SEQUENCE [LARGE SCALE GENOMIC DNA]</scope>
</reference>
<proteinExistence type="predicted"/>
<name>A0AAU9PIA2_9ASTR</name>
<dbReference type="PROSITE" id="PS50181">
    <property type="entry name" value="FBOX"/>
    <property type="match status" value="1"/>
</dbReference>
<dbReference type="PANTHER" id="PTHR31672">
    <property type="entry name" value="BNACNNG10540D PROTEIN"/>
    <property type="match status" value="1"/>
</dbReference>
<accession>A0AAU9PIA2</accession>
<dbReference type="SMART" id="SM00256">
    <property type="entry name" value="FBOX"/>
    <property type="match status" value="1"/>
</dbReference>
<dbReference type="Pfam" id="PF12937">
    <property type="entry name" value="F-box-like"/>
    <property type="match status" value="1"/>
</dbReference>
<feature type="domain" description="F-box" evidence="1">
    <location>
        <begin position="1"/>
        <end position="44"/>
    </location>
</feature>
<evidence type="ECO:0000313" key="3">
    <source>
        <dbReference type="Proteomes" id="UP001157418"/>
    </source>
</evidence>
<evidence type="ECO:0000313" key="2">
    <source>
        <dbReference type="EMBL" id="CAH1449447.1"/>
    </source>
</evidence>
<keyword evidence="3" id="KW-1185">Reference proteome</keyword>
<dbReference type="InterPro" id="IPR050796">
    <property type="entry name" value="SCF_F-box_component"/>
</dbReference>